<dbReference type="PROSITE" id="PS50222">
    <property type="entry name" value="EF_HAND_2"/>
    <property type="match status" value="1"/>
</dbReference>
<dbReference type="InterPro" id="IPR011992">
    <property type="entry name" value="EF-hand-dom_pair"/>
</dbReference>
<dbReference type="Gene3D" id="1.10.238.10">
    <property type="entry name" value="EF-hand"/>
    <property type="match status" value="1"/>
</dbReference>
<dbReference type="STRING" id="157652.A0A371E8Z2"/>
<dbReference type="PROSITE" id="PS00018">
    <property type="entry name" value="EF_HAND_1"/>
    <property type="match status" value="1"/>
</dbReference>
<dbReference type="InterPro" id="IPR039647">
    <property type="entry name" value="EF_hand_pair_protein_CML-like"/>
</dbReference>
<evidence type="ECO:0000256" key="2">
    <source>
        <dbReference type="ARBA" id="ARBA00022737"/>
    </source>
</evidence>
<proteinExistence type="predicted"/>
<evidence type="ECO:0000313" key="5">
    <source>
        <dbReference type="EMBL" id="RDX62504.1"/>
    </source>
</evidence>
<feature type="non-terminal residue" evidence="5">
    <location>
        <position position="1"/>
    </location>
</feature>
<dbReference type="SMART" id="SM00054">
    <property type="entry name" value="EFh"/>
    <property type="match status" value="2"/>
</dbReference>
<evidence type="ECO:0000256" key="3">
    <source>
        <dbReference type="ARBA" id="ARBA00022837"/>
    </source>
</evidence>
<keyword evidence="3" id="KW-0106">Calcium</keyword>
<evidence type="ECO:0000256" key="1">
    <source>
        <dbReference type="ARBA" id="ARBA00022723"/>
    </source>
</evidence>
<dbReference type="Proteomes" id="UP000257109">
    <property type="component" value="Unassembled WGS sequence"/>
</dbReference>
<dbReference type="SUPFAM" id="SSF47473">
    <property type="entry name" value="EF-hand"/>
    <property type="match status" value="1"/>
</dbReference>
<feature type="domain" description="EF-hand" evidence="4">
    <location>
        <begin position="84"/>
        <end position="119"/>
    </location>
</feature>
<dbReference type="PANTHER" id="PTHR10891">
    <property type="entry name" value="EF-HAND CALCIUM-BINDING DOMAIN CONTAINING PROTEIN"/>
    <property type="match status" value="1"/>
</dbReference>
<name>A0A371E8Z2_MUCPR</name>
<comment type="caution">
    <text evidence="5">The sequence shown here is derived from an EMBL/GenBank/DDBJ whole genome shotgun (WGS) entry which is preliminary data.</text>
</comment>
<dbReference type="EMBL" id="QJKJ01015454">
    <property type="protein sequence ID" value="RDX62504.1"/>
    <property type="molecule type" value="Genomic_DNA"/>
</dbReference>
<accession>A0A371E8Z2</accession>
<keyword evidence="2" id="KW-0677">Repeat</keyword>
<reference evidence="5" key="1">
    <citation type="submission" date="2018-05" db="EMBL/GenBank/DDBJ databases">
        <title>Draft genome of Mucuna pruriens seed.</title>
        <authorList>
            <person name="Nnadi N.E."/>
            <person name="Vos R."/>
            <person name="Hasami M.H."/>
            <person name="Devisetty U.K."/>
            <person name="Aguiy J.C."/>
        </authorList>
    </citation>
    <scope>NUCLEOTIDE SEQUENCE [LARGE SCALE GENOMIC DNA]</scope>
    <source>
        <strain evidence="5">JCA_2017</strain>
    </source>
</reference>
<dbReference type="OrthoDB" id="26525at2759"/>
<dbReference type="GO" id="GO:0005509">
    <property type="term" value="F:calcium ion binding"/>
    <property type="evidence" value="ECO:0007669"/>
    <property type="project" value="InterPro"/>
</dbReference>
<dbReference type="CDD" id="cd00051">
    <property type="entry name" value="EFh"/>
    <property type="match status" value="1"/>
</dbReference>
<protein>
    <submittedName>
        <fullName evidence="5">Calcium-binding protein CML30</fullName>
    </submittedName>
</protein>
<keyword evidence="6" id="KW-1185">Reference proteome</keyword>
<sequence>MNPRTSTIRSGLRCLWNWASQNYWARSYSNPEPSNRSSNCIQLGVNKEEVLMIIEKLGISVELDGDGIGDFGEQEITKIFENDVSMEDVEEAFNVFDENKDGFIDAAELRRVLRCLGLEKDSVQCQKMINAVDQNGDELIDHNEFFMLMEQSFG</sequence>
<dbReference type="InterPro" id="IPR002048">
    <property type="entry name" value="EF_hand_dom"/>
</dbReference>
<evidence type="ECO:0000259" key="4">
    <source>
        <dbReference type="PROSITE" id="PS50222"/>
    </source>
</evidence>
<keyword evidence="1" id="KW-0479">Metal-binding</keyword>
<gene>
    <name evidence="5" type="primary">CML30</name>
    <name evidence="5" type="ORF">CR513_59155</name>
</gene>
<evidence type="ECO:0000313" key="6">
    <source>
        <dbReference type="Proteomes" id="UP000257109"/>
    </source>
</evidence>
<dbReference type="AlphaFoldDB" id="A0A371E8Z2"/>
<dbReference type="InterPro" id="IPR018247">
    <property type="entry name" value="EF_Hand_1_Ca_BS"/>
</dbReference>
<dbReference type="FunFam" id="1.10.238.10:FF:000003">
    <property type="entry name" value="Calmodulin A"/>
    <property type="match status" value="1"/>
</dbReference>
<organism evidence="5 6">
    <name type="scientific">Mucuna pruriens</name>
    <name type="common">Velvet bean</name>
    <name type="synonym">Dolichos pruriens</name>
    <dbReference type="NCBI Taxonomy" id="157652"/>
    <lineage>
        <taxon>Eukaryota</taxon>
        <taxon>Viridiplantae</taxon>
        <taxon>Streptophyta</taxon>
        <taxon>Embryophyta</taxon>
        <taxon>Tracheophyta</taxon>
        <taxon>Spermatophyta</taxon>
        <taxon>Magnoliopsida</taxon>
        <taxon>eudicotyledons</taxon>
        <taxon>Gunneridae</taxon>
        <taxon>Pentapetalae</taxon>
        <taxon>rosids</taxon>
        <taxon>fabids</taxon>
        <taxon>Fabales</taxon>
        <taxon>Fabaceae</taxon>
        <taxon>Papilionoideae</taxon>
        <taxon>50 kb inversion clade</taxon>
        <taxon>NPAAA clade</taxon>
        <taxon>indigoferoid/millettioid clade</taxon>
        <taxon>Phaseoleae</taxon>
        <taxon>Mucuna</taxon>
    </lineage>
</organism>
<dbReference type="Pfam" id="PF13499">
    <property type="entry name" value="EF-hand_7"/>
    <property type="match status" value="1"/>
</dbReference>